<feature type="region of interest" description="Disordered" evidence="1">
    <location>
        <begin position="1"/>
        <end position="33"/>
    </location>
</feature>
<reference evidence="3" key="2">
    <citation type="submission" date="2024-10" db="UniProtKB">
        <authorList>
            <consortium name="EnsemblProtists"/>
        </authorList>
    </citation>
    <scope>IDENTIFICATION</scope>
</reference>
<dbReference type="Pfam" id="PF12220">
    <property type="entry name" value="U1snRNP70_N"/>
    <property type="match status" value="1"/>
</dbReference>
<evidence type="ECO:0000256" key="1">
    <source>
        <dbReference type="SAM" id="MobiDB-lite"/>
    </source>
</evidence>
<dbReference type="PaxDb" id="2903-EOD39337"/>
<feature type="compositionally biased region" description="Basic residues" evidence="1">
    <location>
        <begin position="68"/>
        <end position="78"/>
    </location>
</feature>
<dbReference type="STRING" id="2903.R1DW18"/>
<dbReference type="AlphaFoldDB" id="A0A0D3KUA2"/>
<sequence>MSSAVAQALPPSILALFAPRPPPPFKPAPEKRKMPRYGTVAHLVSEFEEPSATPAPKPAAVVESKEARRARKAEKRKAKGEADLEAKVEAYDPNEDSKIKGDPYKTLFAKLKKEFEQYLVPSVLFLSVSFLSRVSLASGMAMPRVAAATIMLLTLNGLRAQVQEQMPVGGEFRGWSHAVANTL</sequence>
<protein>
    <recommendedName>
        <fullName evidence="2">U1 small nuclear ribonucleoprotein of 70kDa N-terminal domain-containing protein</fullName>
    </recommendedName>
</protein>
<dbReference type="HOGENOM" id="CLU_1477708_0_0_1"/>
<dbReference type="KEGG" id="ehx:EMIHUDRAFT_223514"/>
<feature type="domain" description="U1 small nuclear ribonucleoprotein of 70kDa N-terminal" evidence="2">
    <location>
        <begin position="8"/>
        <end position="96"/>
    </location>
</feature>
<feature type="region of interest" description="Disordered" evidence="1">
    <location>
        <begin position="47"/>
        <end position="79"/>
    </location>
</feature>
<dbReference type="eggNOG" id="KOG0113">
    <property type="taxonomic scope" value="Eukaryota"/>
</dbReference>
<dbReference type="GeneID" id="17284608"/>
<reference evidence="4" key="1">
    <citation type="journal article" date="2013" name="Nature">
        <title>Pan genome of the phytoplankton Emiliania underpins its global distribution.</title>
        <authorList>
            <person name="Read B.A."/>
            <person name="Kegel J."/>
            <person name="Klute M.J."/>
            <person name="Kuo A."/>
            <person name="Lefebvre S.C."/>
            <person name="Maumus F."/>
            <person name="Mayer C."/>
            <person name="Miller J."/>
            <person name="Monier A."/>
            <person name="Salamov A."/>
            <person name="Young J."/>
            <person name="Aguilar M."/>
            <person name="Claverie J.M."/>
            <person name="Frickenhaus S."/>
            <person name="Gonzalez K."/>
            <person name="Herman E.K."/>
            <person name="Lin Y.C."/>
            <person name="Napier J."/>
            <person name="Ogata H."/>
            <person name="Sarno A.F."/>
            <person name="Shmutz J."/>
            <person name="Schroeder D."/>
            <person name="de Vargas C."/>
            <person name="Verret F."/>
            <person name="von Dassow P."/>
            <person name="Valentin K."/>
            <person name="Van de Peer Y."/>
            <person name="Wheeler G."/>
            <person name="Dacks J.B."/>
            <person name="Delwiche C.F."/>
            <person name="Dyhrman S.T."/>
            <person name="Glockner G."/>
            <person name="John U."/>
            <person name="Richards T."/>
            <person name="Worden A.Z."/>
            <person name="Zhang X."/>
            <person name="Grigoriev I.V."/>
            <person name="Allen A.E."/>
            <person name="Bidle K."/>
            <person name="Borodovsky M."/>
            <person name="Bowler C."/>
            <person name="Brownlee C."/>
            <person name="Cock J.M."/>
            <person name="Elias M."/>
            <person name="Gladyshev V.N."/>
            <person name="Groth M."/>
            <person name="Guda C."/>
            <person name="Hadaegh A."/>
            <person name="Iglesias-Rodriguez M.D."/>
            <person name="Jenkins J."/>
            <person name="Jones B.M."/>
            <person name="Lawson T."/>
            <person name="Leese F."/>
            <person name="Lindquist E."/>
            <person name="Lobanov A."/>
            <person name="Lomsadze A."/>
            <person name="Malik S.B."/>
            <person name="Marsh M.E."/>
            <person name="Mackinder L."/>
            <person name="Mock T."/>
            <person name="Mueller-Roeber B."/>
            <person name="Pagarete A."/>
            <person name="Parker M."/>
            <person name="Probert I."/>
            <person name="Quesneville H."/>
            <person name="Raines C."/>
            <person name="Rensing S.A."/>
            <person name="Riano-Pachon D.M."/>
            <person name="Richier S."/>
            <person name="Rokitta S."/>
            <person name="Shiraiwa Y."/>
            <person name="Soanes D.M."/>
            <person name="van der Giezen M."/>
            <person name="Wahlund T.M."/>
            <person name="Williams B."/>
            <person name="Wilson W."/>
            <person name="Wolfe G."/>
            <person name="Wurch L.L."/>
        </authorList>
    </citation>
    <scope>NUCLEOTIDE SEQUENCE</scope>
</reference>
<proteinExistence type="predicted"/>
<dbReference type="InterPro" id="IPR022023">
    <property type="entry name" value="U1snRNP70_N"/>
</dbReference>
<organism evidence="3 4">
    <name type="scientific">Emiliania huxleyi (strain CCMP1516)</name>
    <dbReference type="NCBI Taxonomy" id="280463"/>
    <lineage>
        <taxon>Eukaryota</taxon>
        <taxon>Haptista</taxon>
        <taxon>Haptophyta</taxon>
        <taxon>Prymnesiophyceae</taxon>
        <taxon>Isochrysidales</taxon>
        <taxon>Noelaerhabdaceae</taxon>
        <taxon>Emiliania</taxon>
    </lineage>
</organism>
<accession>A0A0D3KUA2</accession>
<evidence type="ECO:0000259" key="2">
    <source>
        <dbReference type="Pfam" id="PF12220"/>
    </source>
</evidence>
<dbReference type="Proteomes" id="UP000013827">
    <property type="component" value="Unassembled WGS sequence"/>
</dbReference>
<evidence type="ECO:0000313" key="3">
    <source>
        <dbReference type="EnsemblProtists" id="EOD39337"/>
    </source>
</evidence>
<name>A0A0D3KUA2_EMIH1</name>
<evidence type="ECO:0000313" key="4">
    <source>
        <dbReference type="Proteomes" id="UP000013827"/>
    </source>
</evidence>
<dbReference type="EnsemblProtists" id="EOD39337">
    <property type="protein sequence ID" value="EOD39337"/>
    <property type="gene ID" value="EMIHUDRAFT_223514"/>
</dbReference>
<dbReference type="RefSeq" id="XP_005791766.1">
    <property type="nucleotide sequence ID" value="XM_005791709.1"/>
</dbReference>
<keyword evidence="4" id="KW-1185">Reference proteome</keyword>